<accession>A0A7I9XYY0</accession>
<organism evidence="1 2">
    <name type="scientific">Mycobacterium botniense</name>
    <dbReference type="NCBI Taxonomy" id="84962"/>
    <lineage>
        <taxon>Bacteria</taxon>
        <taxon>Bacillati</taxon>
        <taxon>Actinomycetota</taxon>
        <taxon>Actinomycetes</taxon>
        <taxon>Mycobacteriales</taxon>
        <taxon>Mycobacteriaceae</taxon>
        <taxon>Mycobacterium</taxon>
    </lineage>
</organism>
<keyword evidence="2" id="KW-1185">Reference proteome</keyword>
<gene>
    <name evidence="1" type="ORF">MBOT_23960</name>
</gene>
<dbReference type="Proteomes" id="UP000465361">
    <property type="component" value="Unassembled WGS sequence"/>
</dbReference>
<dbReference type="RefSeq" id="WP_174813292.1">
    <property type="nucleotide sequence ID" value="NZ_BLKW01000004.1"/>
</dbReference>
<dbReference type="EMBL" id="BLKW01000004">
    <property type="protein sequence ID" value="GFG75031.1"/>
    <property type="molecule type" value="Genomic_DNA"/>
</dbReference>
<comment type="caution">
    <text evidence="1">The sequence shown here is derived from an EMBL/GenBank/DDBJ whole genome shotgun (WGS) entry which is preliminary data.</text>
</comment>
<sequence length="516" mass="57456">MTSEYKIEIVRDGRWWMVRVPELNGLTQARRLSEAKLMGREWIAVTTGTPLDDVSVQVSSITVPGCGDVHEAAQDIIDMRERAAIATRKAQDLTEALANELVSAGIPVRDAGELLEVSPQRISQLSDTVAPAVASGKLFDEFTRFDDKPARHLESTFAFLDRRAGALWDRVRDHLEICYAAFPEEHKPGLVSRLRKADVRQHLPAWWELYVFTLFDCLGYDIKVHPELSGSNNKPDFLVTKGSSSMYVEAAVMFNGELDSDAWNWVCDCVNDAKNPDFMVDLEIRSPGKQRPRARDIIAPLEKWLASLDADRVIAEQAAGHPLPHTQLTAGDWILDYTAVPVRPDRRGTPRRLIAIYPTKPAQFGKDVEQLRKTLNKKGGKYNTPDRPLVVAITTWNSIHKDDLREALFGSIKLAVPRDNLDEAHFVHTPDGYWRPGADPRGSRISAVLFGDAMRAWSVASKLPELWINPWAVNSMPSLPPFATVVVGDDGKLARTDASATAASLFGLPPDWPNSD</sequence>
<evidence type="ECO:0000313" key="1">
    <source>
        <dbReference type="EMBL" id="GFG75031.1"/>
    </source>
</evidence>
<protein>
    <submittedName>
        <fullName evidence="1">Uncharacterized protein</fullName>
    </submittedName>
</protein>
<evidence type="ECO:0000313" key="2">
    <source>
        <dbReference type="Proteomes" id="UP000465361"/>
    </source>
</evidence>
<reference evidence="1 2" key="1">
    <citation type="journal article" date="2019" name="Emerg. Microbes Infect.">
        <title>Comprehensive subspecies identification of 175 nontuberculous mycobacteria species based on 7547 genomic profiles.</title>
        <authorList>
            <person name="Matsumoto Y."/>
            <person name="Kinjo T."/>
            <person name="Motooka D."/>
            <person name="Nabeya D."/>
            <person name="Jung N."/>
            <person name="Uechi K."/>
            <person name="Horii T."/>
            <person name="Iida T."/>
            <person name="Fujita J."/>
            <person name="Nakamura S."/>
        </authorList>
    </citation>
    <scope>NUCLEOTIDE SEQUENCE [LARGE SCALE GENOMIC DNA]</scope>
    <source>
        <strain evidence="1 2">JCM 17322</strain>
    </source>
</reference>
<dbReference type="AlphaFoldDB" id="A0A7I9XYY0"/>
<name>A0A7I9XYY0_9MYCO</name>
<proteinExistence type="predicted"/>